<name>A0A4Q7UVR0_PSEST</name>
<keyword evidence="2" id="KW-1185">Reference proteome</keyword>
<dbReference type="Proteomes" id="UP000291591">
    <property type="component" value="Unassembled WGS sequence"/>
</dbReference>
<dbReference type="AlphaFoldDB" id="A0A4Q7UVR0"/>
<evidence type="ECO:0000313" key="2">
    <source>
        <dbReference type="Proteomes" id="UP000291591"/>
    </source>
</evidence>
<gene>
    <name evidence="1" type="ORF">EV383_2930</name>
</gene>
<accession>A0A4Q7UVR0</accession>
<sequence>MKVRARRLYLPLLAVTFLAVWIIGTFTTIAATGESGADSERDLFDRGSVALQEGDAPAFGELLLDGSDSGFARDYVDRLTAAGRPELTRIGTDAAEIRSGRVVVTLSITQERDRWYLSLLPPAN</sequence>
<proteinExistence type="predicted"/>
<organism evidence="1 2">
    <name type="scientific">Pseudonocardia sediminis</name>
    <dbReference type="NCBI Taxonomy" id="1397368"/>
    <lineage>
        <taxon>Bacteria</taxon>
        <taxon>Bacillati</taxon>
        <taxon>Actinomycetota</taxon>
        <taxon>Actinomycetes</taxon>
        <taxon>Pseudonocardiales</taxon>
        <taxon>Pseudonocardiaceae</taxon>
        <taxon>Pseudonocardia</taxon>
    </lineage>
</organism>
<evidence type="ECO:0000313" key="1">
    <source>
        <dbReference type="EMBL" id="RZT86042.1"/>
    </source>
</evidence>
<reference evidence="1 2" key="1">
    <citation type="submission" date="2019-02" db="EMBL/GenBank/DDBJ databases">
        <title>Sequencing the genomes of 1000 actinobacteria strains.</title>
        <authorList>
            <person name="Klenk H.-P."/>
        </authorList>
    </citation>
    <scope>NUCLEOTIDE SEQUENCE [LARGE SCALE GENOMIC DNA]</scope>
    <source>
        <strain evidence="1 2">DSM 45779</strain>
    </source>
</reference>
<protein>
    <submittedName>
        <fullName evidence="1">Uncharacterized protein</fullName>
    </submittedName>
</protein>
<dbReference type="EMBL" id="SHKL01000001">
    <property type="protein sequence ID" value="RZT86042.1"/>
    <property type="molecule type" value="Genomic_DNA"/>
</dbReference>
<comment type="caution">
    <text evidence="1">The sequence shown here is derived from an EMBL/GenBank/DDBJ whole genome shotgun (WGS) entry which is preliminary data.</text>
</comment>